<dbReference type="EMBL" id="JAQNDL010000001">
    <property type="protein sequence ID" value="MDC0716362.1"/>
    <property type="molecule type" value="Genomic_DNA"/>
</dbReference>
<proteinExistence type="inferred from homology"/>
<reference evidence="4 5" key="1">
    <citation type="submission" date="2022-11" db="EMBL/GenBank/DDBJ databases">
        <title>Minimal conservation of predation-associated metabolite biosynthetic gene clusters underscores biosynthetic potential of Myxococcota including descriptions for ten novel species: Archangium lansinium sp. nov., Myxococcus landrumus sp. nov., Nannocystis bai.</title>
        <authorList>
            <person name="Ahearne A."/>
            <person name="Stevens C."/>
            <person name="Dowd S."/>
        </authorList>
    </citation>
    <scope>NUCLEOTIDE SEQUENCE [LARGE SCALE GENOMIC DNA]</scope>
    <source>
        <strain evidence="4 5">BB15-2</strain>
    </source>
</reference>
<dbReference type="PRINTS" id="PR00081">
    <property type="entry name" value="GDHRDH"/>
</dbReference>
<dbReference type="PROSITE" id="PS00061">
    <property type="entry name" value="ADH_SHORT"/>
    <property type="match status" value="1"/>
</dbReference>
<dbReference type="PANTHER" id="PTHR42760:SF115">
    <property type="entry name" value="3-OXOACYL-[ACYL-CARRIER-PROTEIN] REDUCTASE FABG"/>
    <property type="match status" value="1"/>
</dbReference>
<dbReference type="Proteomes" id="UP001221686">
    <property type="component" value="Unassembled WGS sequence"/>
</dbReference>
<evidence type="ECO:0000313" key="5">
    <source>
        <dbReference type="Proteomes" id="UP001221686"/>
    </source>
</evidence>
<sequence>MTDHADKRAVIVGGTHGIGLATAKLLRAGGAEVLVTGRDPGNAAAARRELGDRVLQSDLADLAAIEALLDPVRARLEWIDLLFINAGVAELEPFDRVTAASYDRTFAVNTRGAFFAAQRLAPLVRAGGSIVFTTSIASTSGTPGMAVYSASKAALGAFARVMAAELLPRGVRVNTVSPGFIRTPTMGTASSTPDERAAFEREGDAITPMGRIGTPEEVARAVVFLAFAATFTTGSELYVDGGLGQQLSPPQEHGDMSSGT</sequence>
<dbReference type="CDD" id="cd05233">
    <property type="entry name" value="SDR_c"/>
    <property type="match status" value="1"/>
</dbReference>
<gene>
    <name evidence="4" type="ORF">POL25_05645</name>
</gene>
<dbReference type="Gene3D" id="3.40.50.720">
    <property type="entry name" value="NAD(P)-binding Rossmann-like Domain"/>
    <property type="match status" value="1"/>
</dbReference>
<feature type="domain" description="Ketoreductase" evidence="3">
    <location>
        <begin position="7"/>
        <end position="179"/>
    </location>
</feature>
<dbReference type="InterPro" id="IPR036291">
    <property type="entry name" value="NAD(P)-bd_dom_sf"/>
</dbReference>
<keyword evidence="2" id="KW-0560">Oxidoreductase</keyword>
<accession>A0ABT5DRT0</accession>
<dbReference type="InterPro" id="IPR020904">
    <property type="entry name" value="Sc_DH/Rdtase_CS"/>
</dbReference>
<organism evidence="4 5">
    <name type="scientific">Nannocystis bainbridge</name>
    <dbReference type="NCBI Taxonomy" id="2995303"/>
    <lineage>
        <taxon>Bacteria</taxon>
        <taxon>Pseudomonadati</taxon>
        <taxon>Myxococcota</taxon>
        <taxon>Polyangia</taxon>
        <taxon>Nannocystales</taxon>
        <taxon>Nannocystaceae</taxon>
        <taxon>Nannocystis</taxon>
    </lineage>
</organism>
<dbReference type="InterPro" id="IPR002347">
    <property type="entry name" value="SDR_fam"/>
</dbReference>
<protein>
    <submittedName>
        <fullName evidence="4">SDR family oxidoreductase</fullName>
    </submittedName>
</protein>
<dbReference type="InterPro" id="IPR057326">
    <property type="entry name" value="KR_dom"/>
</dbReference>
<dbReference type="PANTHER" id="PTHR42760">
    <property type="entry name" value="SHORT-CHAIN DEHYDROGENASES/REDUCTASES FAMILY MEMBER"/>
    <property type="match status" value="1"/>
</dbReference>
<dbReference type="Pfam" id="PF13561">
    <property type="entry name" value="adh_short_C2"/>
    <property type="match status" value="1"/>
</dbReference>
<name>A0ABT5DRT0_9BACT</name>
<evidence type="ECO:0000313" key="4">
    <source>
        <dbReference type="EMBL" id="MDC0716362.1"/>
    </source>
</evidence>
<dbReference type="SUPFAM" id="SSF51735">
    <property type="entry name" value="NAD(P)-binding Rossmann-fold domains"/>
    <property type="match status" value="1"/>
</dbReference>
<keyword evidence="5" id="KW-1185">Reference proteome</keyword>
<dbReference type="RefSeq" id="WP_272084806.1">
    <property type="nucleotide sequence ID" value="NZ_JAQNDL010000001.1"/>
</dbReference>
<evidence type="ECO:0000259" key="3">
    <source>
        <dbReference type="SMART" id="SM00822"/>
    </source>
</evidence>
<dbReference type="PRINTS" id="PR00080">
    <property type="entry name" value="SDRFAMILY"/>
</dbReference>
<evidence type="ECO:0000256" key="1">
    <source>
        <dbReference type="ARBA" id="ARBA00006484"/>
    </source>
</evidence>
<comment type="caution">
    <text evidence="4">The sequence shown here is derived from an EMBL/GenBank/DDBJ whole genome shotgun (WGS) entry which is preliminary data.</text>
</comment>
<dbReference type="SMART" id="SM00822">
    <property type="entry name" value="PKS_KR"/>
    <property type="match status" value="1"/>
</dbReference>
<evidence type="ECO:0000256" key="2">
    <source>
        <dbReference type="ARBA" id="ARBA00023002"/>
    </source>
</evidence>
<comment type="similarity">
    <text evidence="1">Belongs to the short-chain dehydrogenases/reductases (SDR) family.</text>
</comment>